<evidence type="ECO:0000256" key="1">
    <source>
        <dbReference type="ARBA" id="ARBA00022670"/>
    </source>
</evidence>
<dbReference type="GO" id="GO:0004222">
    <property type="term" value="F:metalloendopeptidase activity"/>
    <property type="evidence" value="ECO:0007669"/>
    <property type="project" value="InterPro"/>
</dbReference>
<keyword evidence="3 6" id="KW-0378">Hydrolase</keyword>
<keyword evidence="4 6" id="KW-0862">Zinc</keyword>
<dbReference type="Proteomes" id="UP000003843">
    <property type="component" value="Unassembled WGS sequence"/>
</dbReference>
<comment type="cofactor">
    <cofactor evidence="6">
        <name>Zn(2+)</name>
        <dbReference type="ChEBI" id="CHEBI:29105"/>
    </cofactor>
    <text evidence="6">Binds 1 zinc ion per subunit.</text>
</comment>
<sequence length="310" mass="34650">MPSEIRFGFRRHFLKFNFLRSKPKYEISFLPSFLPSFKRILCLSAVISVLGACTVVADVYGQDSATMNAAAAEDYMKTVELNKSAGNVDTTSKTARRVQAVFRRMLPYADAANNTGHKFDWKMTVFKNDELNAWAMPGGKMAFYTGIVDKLKLTDGEIAAIMGHEMTHALHEHGKNKVGQKILTNMAAQIGTQIILDKKPDTNPELVGLGMDILGEYGITLPYSRSLEEEADEGGMMLMAQAGYHPAAAVRVWEKMNQENDQNGFISAITSTHPTNNARIENLKRLLPTVMPVYEQSVRNKGRVNKNRRR</sequence>
<evidence type="ECO:0000256" key="2">
    <source>
        <dbReference type="ARBA" id="ARBA00022723"/>
    </source>
</evidence>
<evidence type="ECO:0000259" key="7">
    <source>
        <dbReference type="Pfam" id="PF01435"/>
    </source>
</evidence>
<dbReference type="GO" id="GO:0016020">
    <property type="term" value="C:membrane"/>
    <property type="evidence" value="ECO:0007669"/>
    <property type="project" value="TreeGrafter"/>
</dbReference>
<keyword evidence="2" id="KW-0479">Metal-binding</keyword>
<dbReference type="EMBL" id="ACEQ02000008">
    <property type="protein sequence ID" value="EEZ76090.1"/>
    <property type="molecule type" value="Genomic_DNA"/>
</dbReference>
<evidence type="ECO:0000256" key="5">
    <source>
        <dbReference type="ARBA" id="ARBA00023049"/>
    </source>
</evidence>
<evidence type="ECO:0000256" key="6">
    <source>
        <dbReference type="RuleBase" id="RU003983"/>
    </source>
</evidence>
<dbReference type="CDD" id="cd07331">
    <property type="entry name" value="M48C_Oma1_like"/>
    <property type="match status" value="1"/>
</dbReference>
<accession>D0W8F9</accession>
<keyword evidence="5 6" id="KW-0482">Metalloprotease</keyword>
<evidence type="ECO:0000313" key="8">
    <source>
        <dbReference type="EMBL" id="EEZ76090.1"/>
    </source>
</evidence>
<evidence type="ECO:0000313" key="9">
    <source>
        <dbReference type="Proteomes" id="UP000003843"/>
    </source>
</evidence>
<protein>
    <submittedName>
        <fullName evidence="8">Peptidase, M48 family</fullName>
        <ecNumber evidence="8">3.4.24.-</ecNumber>
    </submittedName>
</protein>
<gene>
    <name evidence="8" type="ORF">NEILACOT_03813</name>
</gene>
<dbReference type="PANTHER" id="PTHR22726">
    <property type="entry name" value="METALLOENDOPEPTIDASE OMA1"/>
    <property type="match status" value="1"/>
</dbReference>
<dbReference type="PANTHER" id="PTHR22726:SF1">
    <property type="entry name" value="METALLOENDOPEPTIDASE OMA1, MITOCHONDRIAL"/>
    <property type="match status" value="1"/>
</dbReference>
<dbReference type="GO" id="GO:0051603">
    <property type="term" value="P:proteolysis involved in protein catabolic process"/>
    <property type="evidence" value="ECO:0007669"/>
    <property type="project" value="TreeGrafter"/>
</dbReference>
<proteinExistence type="inferred from homology"/>
<dbReference type="GO" id="GO:0046872">
    <property type="term" value="F:metal ion binding"/>
    <property type="evidence" value="ECO:0007669"/>
    <property type="project" value="UniProtKB-KW"/>
</dbReference>
<keyword evidence="1 6" id="KW-0645">Protease</keyword>
<organism evidence="8 9">
    <name type="scientific">Neisseria lactamica ATCC 23970</name>
    <dbReference type="NCBI Taxonomy" id="546265"/>
    <lineage>
        <taxon>Bacteria</taxon>
        <taxon>Pseudomonadati</taxon>
        <taxon>Pseudomonadota</taxon>
        <taxon>Betaproteobacteria</taxon>
        <taxon>Neisseriales</taxon>
        <taxon>Neisseriaceae</taxon>
        <taxon>Neisseria</taxon>
    </lineage>
</organism>
<dbReference type="EC" id="3.4.24.-" evidence="8"/>
<reference evidence="8 9" key="1">
    <citation type="submission" date="2009-10" db="EMBL/GenBank/DDBJ databases">
        <authorList>
            <person name="Weinstock G."/>
            <person name="Sodergren E."/>
            <person name="Clifton S."/>
            <person name="Fulton L."/>
            <person name="Fulton B."/>
            <person name="Courtney L."/>
            <person name="Fronick C."/>
            <person name="Harrison M."/>
            <person name="Strong C."/>
            <person name="Farmer C."/>
            <person name="Delahaunty K."/>
            <person name="Markovic C."/>
            <person name="Hall O."/>
            <person name="Minx P."/>
            <person name="Tomlinson C."/>
            <person name="Mitreva M."/>
            <person name="Nelson J."/>
            <person name="Hou S."/>
            <person name="Wollam A."/>
            <person name="Pepin K.H."/>
            <person name="Johnson M."/>
            <person name="Bhonagiri V."/>
            <person name="Nash W.E."/>
            <person name="Warren W."/>
            <person name="Chinwalla A."/>
            <person name="Mardis E.R."/>
            <person name="Wilson R.K."/>
        </authorList>
    </citation>
    <scope>NUCLEOTIDE SEQUENCE [LARGE SCALE GENOMIC DNA]</scope>
    <source>
        <strain evidence="8 9">ATCC 23970</strain>
    </source>
</reference>
<evidence type="ECO:0000256" key="4">
    <source>
        <dbReference type="ARBA" id="ARBA00022833"/>
    </source>
</evidence>
<dbReference type="InterPro" id="IPR051156">
    <property type="entry name" value="Mito/Outer_Membr_Metalloprot"/>
</dbReference>
<dbReference type="Gene3D" id="3.30.2010.10">
    <property type="entry name" value="Metalloproteases ('zincins'), catalytic domain"/>
    <property type="match status" value="1"/>
</dbReference>
<comment type="similarity">
    <text evidence="6">Belongs to the peptidase M48 family.</text>
</comment>
<evidence type="ECO:0000256" key="3">
    <source>
        <dbReference type="ARBA" id="ARBA00022801"/>
    </source>
</evidence>
<dbReference type="InterPro" id="IPR001915">
    <property type="entry name" value="Peptidase_M48"/>
</dbReference>
<dbReference type="AlphaFoldDB" id="D0W8F9"/>
<dbReference type="Pfam" id="PF01435">
    <property type="entry name" value="Peptidase_M48"/>
    <property type="match status" value="1"/>
</dbReference>
<name>D0W8F9_NEILA</name>
<feature type="domain" description="Peptidase M48" evidence="7">
    <location>
        <begin position="93"/>
        <end position="285"/>
    </location>
</feature>
<comment type="caution">
    <text evidence="8">The sequence shown here is derived from an EMBL/GenBank/DDBJ whole genome shotgun (WGS) entry which is preliminary data.</text>
</comment>